<dbReference type="AlphaFoldDB" id="A0AAW1TF90"/>
<protein>
    <submittedName>
        <fullName evidence="2">Uncharacterized protein</fullName>
    </submittedName>
</protein>
<evidence type="ECO:0000313" key="2">
    <source>
        <dbReference type="EMBL" id="KAK9867508.1"/>
    </source>
</evidence>
<evidence type="ECO:0000256" key="1">
    <source>
        <dbReference type="SAM" id="MobiDB-lite"/>
    </source>
</evidence>
<dbReference type="EMBL" id="JALJOV010000083">
    <property type="protein sequence ID" value="KAK9867508.1"/>
    <property type="molecule type" value="Genomic_DNA"/>
</dbReference>
<feature type="region of interest" description="Disordered" evidence="1">
    <location>
        <begin position="65"/>
        <end position="92"/>
    </location>
</feature>
<feature type="region of interest" description="Disordered" evidence="1">
    <location>
        <begin position="242"/>
        <end position="261"/>
    </location>
</feature>
<proteinExistence type="predicted"/>
<comment type="caution">
    <text evidence="2">The sequence shown here is derived from an EMBL/GenBank/DDBJ whole genome shotgun (WGS) entry which is preliminary data.</text>
</comment>
<dbReference type="Proteomes" id="UP001485043">
    <property type="component" value="Unassembled WGS sequence"/>
</dbReference>
<feature type="compositionally biased region" description="Low complexity" evidence="1">
    <location>
        <begin position="249"/>
        <end position="260"/>
    </location>
</feature>
<accession>A0AAW1TF90</accession>
<reference evidence="2 3" key="1">
    <citation type="journal article" date="2024" name="Nat. Commun.">
        <title>Phylogenomics reveals the evolutionary origins of lichenization in chlorophyte algae.</title>
        <authorList>
            <person name="Puginier C."/>
            <person name="Libourel C."/>
            <person name="Otte J."/>
            <person name="Skaloud P."/>
            <person name="Haon M."/>
            <person name="Grisel S."/>
            <person name="Petersen M."/>
            <person name="Berrin J.G."/>
            <person name="Delaux P.M."/>
            <person name="Dal Grande F."/>
            <person name="Keller J."/>
        </authorList>
    </citation>
    <scope>NUCLEOTIDE SEQUENCE [LARGE SCALE GENOMIC DNA]</scope>
    <source>
        <strain evidence="2 3">SAG 2523</strain>
    </source>
</reference>
<organism evidence="2 3">
    <name type="scientific">Apatococcus fuscideae</name>
    <dbReference type="NCBI Taxonomy" id="2026836"/>
    <lineage>
        <taxon>Eukaryota</taxon>
        <taxon>Viridiplantae</taxon>
        <taxon>Chlorophyta</taxon>
        <taxon>core chlorophytes</taxon>
        <taxon>Trebouxiophyceae</taxon>
        <taxon>Chlorellales</taxon>
        <taxon>Chlorellaceae</taxon>
        <taxon>Apatococcus</taxon>
    </lineage>
</organism>
<gene>
    <name evidence="2" type="ORF">WJX84_009677</name>
</gene>
<feature type="compositionally biased region" description="Pro residues" evidence="1">
    <location>
        <begin position="71"/>
        <end position="83"/>
    </location>
</feature>
<keyword evidence="3" id="KW-1185">Reference proteome</keyword>
<sequence>MCNFYQDQTDKLRDLERDWNRLAAFNTFPHSGVGQSYENLAAGRRSWQSNGDGRDILSSKALCSWPHSVLKPPPSPSGSPDPRPQLGQDQQETCLPASHEEPLGRLHRGWAELAGAPPEDGDTDLPAPYSSHMRWAPPPGIRQGLRSCGTTGSTRPAAGEDSLEAPEEALCKAACPAYNFIPGEAAADPLEPPLFCSADSFPKQGLSWDACADTRNSEEHLQKMRLCLQQAKCALKSIKVAQPSTSDFPSGPTPSESGSEGQDDCILYIHRRACPGACQAQTMPSRHWHFGGKFRMIPARTLGPVLRGHKAI</sequence>
<evidence type="ECO:0000313" key="3">
    <source>
        <dbReference type="Proteomes" id="UP001485043"/>
    </source>
</evidence>
<name>A0AAW1TF90_9CHLO</name>